<comment type="caution">
    <text evidence="2">The sequence shown here is derived from an EMBL/GenBank/DDBJ whole genome shotgun (WGS) entry which is preliminary data.</text>
</comment>
<dbReference type="EMBL" id="NFZT01000001">
    <property type="protein sequence ID" value="OWV34404.1"/>
    <property type="molecule type" value="Genomic_DNA"/>
</dbReference>
<protein>
    <submittedName>
        <fullName evidence="2">Uncharacterized protein</fullName>
    </submittedName>
</protein>
<dbReference type="RefSeq" id="WP_088713104.1">
    <property type="nucleotide sequence ID" value="NZ_NFZT01000001.1"/>
</dbReference>
<dbReference type="Proteomes" id="UP000198462">
    <property type="component" value="Unassembled WGS sequence"/>
</dbReference>
<gene>
    <name evidence="2" type="ORF">B5C34_13680</name>
</gene>
<evidence type="ECO:0000313" key="3">
    <source>
        <dbReference type="Proteomes" id="UP000198462"/>
    </source>
</evidence>
<sequence length="92" mass="9263">MQTGDVAITDEFGNEPEAWRADPAPEAASEPSDAVAGGNLTRRSSPPATGNADARTRYADNGAANGGDDDDADRDGAETGTPSPSSGNSVIQ</sequence>
<reference evidence="3" key="1">
    <citation type="submission" date="2017-05" db="EMBL/GenBank/DDBJ databases">
        <authorList>
            <person name="Lin X."/>
        </authorList>
    </citation>
    <scope>NUCLEOTIDE SEQUENCE [LARGE SCALE GENOMIC DNA]</scope>
    <source>
        <strain evidence="3">JLT2012</strain>
    </source>
</reference>
<feature type="compositionally biased region" description="Polar residues" evidence="1">
    <location>
        <begin position="80"/>
        <end position="92"/>
    </location>
</feature>
<name>A0A219B890_9SPHN</name>
<accession>A0A219B890</accession>
<evidence type="ECO:0000313" key="2">
    <source>
        <dbReference type="EMBL" id="OWV34404.1"/>
    </source>
</evidence>
<feature type="region of interest" description="Disordered" evidence="1">
    <location>
        <begin position="1"/>
        <end position="92"/>
    </location>
</feature>
<dbReference type="AlphaFoldDB" id="A0A219B890"/>
<evidence type="ECO:0000256" key="1">
    <source>
        <dbReference type="SAM" id="MobiDB-lite"/>
    </source>
</evidence>
<keyword evidence="3" id="KW-1185">Reference proteome</keyword>
<proteinExistence type="predicted"/>
<feature type="compositionally biased region" description="Low complexity" evidence="1">
    <location>
        <begin position="21"/>
        <end position="34"/>
    </location>
</feature>
<organism evidence="2 3">
    <name type="scientific">Pacificimonas flava</name>
    <dbReference type="NCBI Taxonomy" id="1234595"/>
    <lineage>
        <taxon>Bacteria</taxon>
        <taxon>Pseudomonadati</taxon>
        <taxon>Pseudomonadota</taxon>
        <taxon>Alphaproteobacteria</taxon>
        <taxon>Sphingomonadales</taxon>
        <taxon>Sphingosinicellaceae</taxon>
        <taxon>Pacificimonas</taxon>
    </lineage>
</organism>